<keyword evidence="1" id="KW-0472">Membrane</keyword>
<evidence type="ECO:0000313" key="2">
    <source>
        <dbReference type="EMBL" id="SVD64133.1"/>
    </source>
</evidence>
<keyword evidence="1" id="KW-1133">Transmembrane helix</keyword>
<sequence length="53" mass="5817">MATSTESMAATAPLAKRLAKFRLASRWCFGNAAGPIIQFVMHKFALLFLFIGL</sequence>
<dbReference type="AlphaFoldDB" id="A0A382WZH7"/>
<dbReference type="EMBL" id="UINC01163690">
    <property type="protein sequence ID" value="SVD64133.1"/>
    <property type="molecule type" value="Genomic_DNA"/>
</dbReference>
<reference evidence="2" key="1">
    <citation type="submission" date="2018-05" db="EMBL/GenBank/DDBJ databases">
        <authorList>
            <person name="Lanie J.A."/>
            <person name="Ng W.-L."/>
            <person name="Kazmierczak K.M."/>
            <person name="Andrzejewski T.M."/>
            <person name="Davidsen T.M."/>
            <person name="Wayne K.J."/>
            <person name="Tettelin H."/>
            <person name="Glass J.I."/>
            <person name="Rusch D."/>
            <person name="Podicherti R."/>
            <person name="Tsui H.-C.T."/>
            <person name="Winkler M.E."/>
        </authorList>
    </citation>
    <scope>NUCLEOTIDE SEQUENCE</scope>
</reference>
<organism evidence="2">
    <name type="scientific">marine metagenome</name>
    <dbReference type="NCBI Taxonomy" id="408172"/>
    <lineage>
        <taxon>unclassified sequences</taxon>
        <taxon>metagenomes</taxon>
        <taxon>ecological metagenomes</taxon>
    </lineage>
</organism>
<name>A0A382WZH7_9ZZZZ</name>
<gene>
    <name evidence="2" type="ORF">METZ01_LOCUS416987</name>
</gene>
<protein>
    <submittedName>
        <fullName evidence="2">Uncharacterized protein</fullName>
    </submittedName>
</protein>
<feature type="transmembrane region" description="Helical" evidence="1">
    <location>
        <begin position="27"/>
        <end position="51"/>
    </location>
</feature>
<keyword evidence="1" id="KW-0812">Transmembrane</keyword>
<accession>A0A382WZH7</accession>
<proteinExistence type="predicted"/>
<feature type="non-terminal residue" evidence="2">
    <location>
        <position position="53"/>
    </location>
</feature>
<evidence type="ECO:0000256" key="1">
    <source>
        <dbReference type="SAM" id="Phobius"/>
    </source>
</evidence>